<keyword evidence="2" id="KW-1277">Toxin-antitoxin system</keyword>
<dbReference type="EMBL" id="JMTB01000070">
    <property type="protein sequence ID" value="KFC07080.1"/>
    <property type="molecule type" value="Genomic_DNA"/>
</dbReference>
<dbReference type="InterPro" id="IPR051803">
    <property type="entry name" value="TA_system_RelE-like_toxin"/>
</dbReference>
<dbReference type="PANTHER" id="PTHR33755">
    <property type="entry name" value="TOXIN PARE1-RELATED"/>
    <property type="match status" value="1"/>
</dbReference>
<sequence length="94" mass="10953">MIVKWTPEAEQDRIDIWDYIVANNPVAAVDLDLHFSEAARSLTTQPEMGVAGQIMGTRELYPHHHYRMVYEIDEVEDIVWILALVSTYREWPPV</sequence>
<dbReference type="Proteomes" id="UP000028630">
    <property type="component" value="Unassembled WGS sequence"/>
</dbReference>
<comment type="caution">
    <text evidence="3">The sequence shown here is derived from an EMBL/GenBank/DDBJ whole genome shotgun (WGS) entry which is preliminary data.</text>
</comment>
<dbReference type="InterPro" id="IPR035093">
    <property type="entry name" value="RelE/ParE_toxin_dom_sf"/>
</dbReference>
<dbReference type="Pfam" id="PF05016">
    <property type="entry name" value="ParE_toxin"/>
    <property type="match status" value="1"/>
</dbReference>
<dbReference type="eggNOG" id="COG3668">
    <property type="taxonomic scope" value="Bacteria"/>
</dbReference>
<dbReference type="RefSeq" id="WP_038156451.1">
    <property type="nucleotide sequence ID" value="NZ_JMTB01000070.1"/>
</dbReference>
<gene>
    <name evidence="3" type="ORF">GTGU_02119</name>
</gene>
<accession>A0A085AA35</accession>
<dbReference type="InterPro" id="IPR007712">
    <property type="entry name" value="RelE/ParE_toxin"/>
</dbReference>
<keyword evidence="4" id="KW-1185">Reference proteome</keyword>
<reference evidence="4" key="1">
    <citation type="submission" date="2014-05" db="EMBL/GenBank/DDBJ databases">
        <title>ATOL: Assembling a taxonomically balanced genome-scale reconstruction of the evolutionary history of the Enterobacteriaceae.</title>
        <authorList>
            <person name="Plunkett G. III"/>
            <person name="Neeno-Eckwall E.C."/>
            <person name="Glasner J.D."/>
            <person name="Perna N.T."/>
        </authorList>
    </citation>
    <scope>NUCLEOTIDE SEQUENCE [LARGE SCALE GENOMIC DNA]</scope>
    <source>
        <strain evidence="4">ATCC 49490</strain>
    </source>
</reference>
<organism evidence="3 4">
    <name type="scientific">Trabulsiella guamensis ATCC 49490</name>
    <dbReference type="NCBI Taxonomy" id="1005994"/>
    <lineage>
        <taxon>Bacteria</taxon>
        <taxon>Pseudomonadati</taxon>
        <taxon>Pseudomonadota</taxon>
        <taxon>Gammaproteobacteria</taxon>
        <taxon>Enterobacterales</taxon>
        <taxon>Enterobacteriaceae</taxon>
        <taxon>Trabulsiella</taxon>
    </lineage>
</organism>
<protein>
    <submittedName>
        <fullName evidence="3">Death-on-curing (DOC) family protein</fullName>
    </submittedName>
</protein>
<dbReference type="OrthoDB" id="9798046at2"/>
<dbReference type="AlphaFoldDB" id="A0A085AA35"/>
<evidence type="ECO:0000313" key="3">
    <source>
        <dbReference type="EMBL" id="KFC07080.1"/>
    </source>
</evidence>
<evidence type="ECO:0000256" key="2">
    <source>
        <dbReference type="ARBA" id="ARBA00022649"/>
    </source>
</evidence>
<evidence type="ECO:0000256" key="1">
    <source>
        <dbReference type="ARBA" id="ARBA00006226"/>
    </source>
</evidence>
<name>A0A085AA35_9ENTR</name>
<proteinExistence type="inferred from homology"/>
<evidence type="ECO:0000313" key="4">
    <source>
        <dbReference type="Proteomes" id="UP000028630"/>
    </source>
</evidence>
<dbReference type="PANTHER" id="PTHR33755:SF7">
    <property type="entry name" value="TOXIN MODULE OF TOXIN-ANTITOXIN SYSTEM RELE_STBE FAMILY"/>
    <property type="match status" value="1"/>
</dbReference>
<comment type="similarity">
    <text evidence="1">Belongs to the RelE toxin family.</text>
</comment>
<dbReference type="Gene3D" id="3.30.2310.20">
    <property type="entry name" value="RelE-like"/>
    <property type="match status" value="1"/>
</dbReference>